<dbReference type="Pfam" id="PF01412">
    <property type="entry name" value="ArfGap"/>
    <property type="match status" value="1"/>
</dbReference>
<dbReference type="SUPFAM" id="SSF57863">
    <property type="entry name" value="ArfGap/RecO-like zinc finger"/>
    <property type="match status" value="1"/>
</dbReference>
<dbReference type="AlphaFoldDB" id="A0A7S2SGB3"/>
<evidence type="ECO:0000313" key="8">
    <source>
        <dbReference type="EMBL" id="CAD9698655.1"/>
    </source>
</evidence>
<protein>
    <recommendedName>
        <fullName evidence="7">Arf-GAP domain-containing protein</fullName>
    </recommendedName>
</protein>
<feature type="domain" description="Arf-GAP" evidence="7">
    <location>
        <begin position="36"/>
        <end position="139"/>
    </location>
</feature>
<evidence type="ECO:0000256" key="6">
    <source>
        <dbReference type="SAM" id="MobiDB-lite"/>
    </source>
</evidence>
<dbReference type="PRINTS" id="PR00405">
    <property type="entry name" value="REVINTRACTNG"/>
</dbReference>
<feature type="compositionally biased region" description="Polar residues" evidence="6">
    <location>
        <begin position="169"/>
        <end position="188"/>
    </location>
</feature>
<evidence type="ECO:0000256" key="1">
    <source>
        <dbReference type="ARBA" id="ARBA00022468"/>
    </source>
</evidence>
<feature type="compositionally biased region" description="Polar residues" evidence="6">
    <location>
        <begin position="238"/>
        <end position="248"/>
    </location>
</feature>
<dbReference type="GO" id="GO:0000139">
    <property type="term" value="C:Golgi membrane"/>
    <property type="evidence" value="ECO:0007669"/>
    <property type="project" value="GOC"/>
</dbReference>
<keyword evidence="1" id="KW-0343">GTPase activation</keyword>
<evidence type="ECO:0000259" key="7">
    <source>
        <dbReference type="PROSITE" id="PS50115"/>
    </source>
</evidence>
<feature type="compositionally biased region" description="Polar residues" evidence="6">
    <location>
        <begin position="313"/>
        <end position="325"/>
    </location>
</feature>
<dbReference type="InterPro" id="IPR038508">
    <property type="entry name" value="ArfGAP_dom_sf"/>
</dbReference>
<keyword evidence="3 5" id="KW-0863">Zinc-finger</keyword>
<dbReference type="PROSITE" id="PS50115">
    <property type="entry name" value="ARFGAP"/>
    <property type="match status" value="1"/>
</dbReference>
<dbReference type="EMBL" id="HBHI01028598">
    <property type="protein sequence ID" value="CAD9698655.1"/>
    <property type="molecule type" value="Transcribed_RNA"/>
</dbReference>
<dbReference type="CDD" id="cd08959">
    <property type="entry name" value="ArfGap_ArfGap1_like"/>
    <property type="match status" value="1"/>
</dbReference>
<reference evidence="8" key="1">
    <citation type="submission" date="2021-01" db="EMBL/GenBank/DDBJ databases">
        <authorList>
            <person name="Corre E."/>
            <person name="Pelletier E."/>
            <person name="Niang G."/>
            <person name="Scheremetjew M."/>
            <person name="Finn R."/>
            <person name="Kale V."/>
            <person name="Holt S."/>
            <person name="Cochrane G."/>
            <person name="Meng A."/>
            <person name="Brown T."/>
            <person name="Cohen L."/>
        </authorList>
    </citation>
    <scope>NUCLEOTIDE SEQUENCE</scope>
    <source>
        <strain evidence="8">CCMP1452</strain>
    </source>
</reference>
<dbReference type="GO" id="GO:0048205">
    <property type="term" value="P:COPI coating of Golgi vesicle"/>
    <property type="evidence" value="ECO:0007669"/>
    <property type="project" value="TreeGrafter"/>
</dbReference>
<organism evidence="8">
    <name type="scientific">Eucampia antarctica</name>
    <dbReference type="NCBI Taxonomy" id="49252"/>
    <lineage>
        <taxon>Eukaryota</taxon>
        <taxon>Sar</taxon>
        <taxon>Stramenopiles</taxon>
        <taxon>Ochrophyta</taxon>
        <taxon>Bacillariophyta</taxon>
        <taxon>Mediophyceae</taxon>
        <taxon>Biddulphiophycidae</taxon>
        <taxon>Hemiaulales</taxon>
        <taxon>Hemiaulaceae</taxon>
        <taxon>Eucampia</taxon>
    </lineage>
</organism>
<keyword evidence="2" id="KW-0479">Metal-binding</keyword>
<name>A0A7S2SGB3_9STRA</name>
<evidence type="ECO:0000256" key="5">
    <source>
        <dbReference type="PROSITE-ProRule" id="PRU00288"/>
    </source>
</evidence>
<feature type="compositionally biased region" description="Low complexity" evidence="6">
    <location>
        <begin position="203"/>
        <end position="219"/>
    </location>
</feature>
<dbReference type="PANTHER" id="PTHR45686:SF4">
    <property type="entry name" value="ADP-RIBOSYLATION FACTOR GTPASE ACTIVATING PROTEIN 3, ISOFORM H"/>
    <property type="match status" value="1"/>
</dbReference>
<dbReference type="GO" id="GO:0008270">
    <property type="term" value="F:zinc ion binding"/>
    <property type="evidence" value="ECO:0007669"/>
    <property type="project" value="UniProtKB-KW"/>
</dbReference>
<proteinExistence type="predicted"/>
<evidence type="ECO:0000256" key="3">
    <source>
        <dbReference type="ARBA" id="ARBA00022771"/>
    </source>
</evidence>
<dbReference type="SMART" id="SM00105">
    <property type="entry name" value="ArfGap"/>
    <property type="match status" value="1"/>
</dbReference>
<evidence type="ECO:0000256" key="2">
    <source>
        <dbReference type="ARBA" id="ARBA00022723"/>
    </source>
</evidence>
<dbReference type="InterPro" id="IPR037278">
    <property type="entry name" value="ARFGAP/RecO"/>
</dbReference>
<dbReference type="PANTHER" id="PTHR45686">
    <property type="entry name" value="ADP-RIBOSYLATION FACTOR GTPASE ACTIVATING PROTEIN 3, ISOFORM H-RELATED"/>
    <property type="match status" value="1"/>
</dbReference>
<sequence length="384" mass="41486">MSTSSYHRATSGNFKEDGTVTAAGKGGVCVATAEKNAQFRKLKILRENSTCFDCPNTRPSWASVTHGVFICLDCSSSHRSMGVHLTFVRSVDLDEWTQSQIDAMKKGGNGNAKAFFRKHGISDMSGSKKYKSKAAAQYRAALAKLIANDAAAATTLAEELAKQILSSKESNKINTSSDSKPQTMTASASLAKDMPGASKLVISRPSSASSTPNNSAPSSGNINVDKIPKNKPKLQLRKPSSNSKSGTSLLKMKSTRVSKLSVKLSVKADSHTHNNGNDMKFEDVKETQNAVAKAKEEAKQLEKDEDLARKLQEQINDGSLIQNDSPLPRTEPTQPIPESAAPKSSTKDTPSNTANSLDQNMAKLKIMNSDFFCANVKHTMYQFM</sequence>
<keyword evidence="4" id="KW-0862">Zinc</keyword>
<dbReference type="InterPro" id="IPR001164">
    <property type="entry name" value="ArfGAP_dom"/>
</dbReference>
<gene>
    <name evidence="8" type="ORF">EANT1437_LOCUS14642</name>
</gene>
<feature type="compositionally biased region" description="Polar residues" evidence="6">
    <location>
        <begin position="342"/>
        <end position="356"/>
    </location>
</feature>
<dbReference type="GO" id="GO:0005096">
    <property type="term" value="F:GTPase activator activity"/>
    <property type="evidence" value="ECO:0007669"/>
    <property type="project" value="UniProtKB-KW"/>
</dbReference>
<dbReference type="Gene3D" id="1.10.220.150">
    <property type="entry name" value="Arf GTPase activating protein"/>
    <property type="match status" value="1"/>
</dbReference>
<evidence type="ECO:0000256" key="4">
    <source>
        <dbReference type="ARBA" id="ARBA00022833"/>
    </source>
</evidence>
<accession>A0A7S2SGB3</accession>
<feature type="region of interest" description="Disordered" evidence="6">
    <location>
        <begin position="169"/>
        <end position="356"/>
    </location>
</feature>
<feature type="compositionally biased region" description="Basic and acidic residues" evidence="6">
    <location>
        <begin position="293"/>
        <end position="312"/>
    </location>
</feature>